<comment type="caution">
    <text evidence="2">The sequence shown here is derived from an EMBL/GenBank/DDBJ whole genome shotgun (WGS) entry which is preliminary data.</text>
</comment>
<dbReference type="InterPro" id="IPR049035">
    <property type="entry name" value="ADDB_N"/>
</dbReference>
<evidence type="ECO:0000313" key="3">
    <source>
        <dbReference type="Proteomes" id="UP000190409"/>
    </source>
</evidence>
<evidence type="ECO:0000313" key="2">
    <source>
        <dbReference type="EMBL" id="OOL80857.1"/>
    </source>
</evidence>
<dbReference type="SUPFAM" id="SSF52540">
    <property type="entry name" value="P-loop containing nucleoside triphosphate hydrolases"/>
    <property type="match status" value="1"/>
</dbReference>
<dbReference type="AlphaFoldDB" id="A0A1S8KM91"/>
<protein>
    <recommendedName>
        <fullName evidence="1">ATP-dependent helicase/deoxyribonuclease subunit B N-terminal domain-containing protein</fullName>
    </recommendedName>
</protein>
<organism evidence="2 3">
    <name type="scientific">Dolosigranulum pigrum</name>
    <dbReference type="NCBI Taxonomy" id="29394"/>
    <lineage>
        <taxon>Bacteria</taxon>
        <taxon>Bacillati</taxon>
        <taxon>Bacillota</taxon>
        <taxon>Bacilli</taxon>
        <taxon>Lactobacillales</taxon>
        <taxon>Carnobacteriaceae</taxon>
        <taxon>Dolosigranulum</taxon>
    </lineage>
</organism>
<dbReference type="InterPro" id="IPR027417">
    <property type="entry name" value="P-loop_NTPase"/>
</dbReference>
<reference evidence="2 3" key="1">
    <citation type="submission" date="2017-01" db="EMBL/GenBank/DDBJ databases">
        <title>Complete Genome Sequence of Dolosigranulum pigrum isolated from a Patient with interstitial lung disease.</title>
        <authorList>
            <person name="Mukhopadhyay R."/>
            <person name="Joaquin J."/>
            <person name="Hogue R."/>
            <person name="Fitzgerald S."/>
            <person name="Jospin G."/>
            <person name="Eisen J.A."/>
            <person name="Chaturvedi V."/>
        </authorList>
    </citation>
    <scope>NUCLEOTIDE SEQUENCE [LARGE SCALE GENOMIC DNA]</scope>
    <source>
        <strain evidence="2 3">15S00348</strain>
    </source>
</reference>
<dbReference type="Proteomes" id="UP000190409">
    <property type="component" value="Unassembled WGS sequence"/>
</dbReference>
<accession>A0A1S8KM91</accession>
<feature type="domain" description="ATP-dependent helicase/deoxyribonuclease subunit B N-terminal" evidence="1">
    <location>
        <begin position="5"/>
        <end position="264"/>
    </location>
</feature>
<dbReference type="EMBL" id="MUYF01000003">
    <property type="protein sequence ID" value="OOL80857.1"/>
    <property type="molecule type" value="Genomic_DNA"/>
</dbReference>
<dbReference type="Gene3D" id="3.40.50.300">
    <property type="entry name" value="P-loop containing nucleotide triphosphate hydrolases"/>
    <property type="match status" value="2"/>
</dbReference>
<sequence length="269" mass="31410">MALTFVLGRATSQKESYLYDLAKQQLQQDDVEAVYYLIPDHLKFESEVAMLKYFNKDQSQSGMIDLQVYSFNRLAWHLLQQTGTFSQTRLSETGLSMLVKHIIRDIEEDLTIFRGESHFEGFVQKVLQMLLEFRGGKIDPQSLRNINNQMDAQDLTQKLHDLSLIYEKFLDALDGKYLEKEDVLRLLIAELKQRDLSKTVIIINQLETFSAQELELVLTLIAHCQHVYLALTLDRPYMLNERPGNFDLFYQSGMTYHTIFNLVKTPEWV</sequence>
<evidence type="ECO:0000259" key="1">
    <source>
        <dbReference type="Pfam" id="PF21445"/>
    </source>
</evidence>
<name>A0A1S8KM91_9LACT</name>
<proteinExistence type="predicted"/>
<gene>
    <name evidence="2" type="ORF">BWX42_02930</name>
</gene>
<dbReference type="Pfam" id="PF21445">
    <property type="entry name" value="ADDB_N"/>
    <property type="match status" value="1"/>
</dbReference>